<feature type="chain" id="PRO_5047094529" evidence="1">
    <location>
        <begin position="23"/>
        <end position="356"/>
    </location>
</feature>
<gene>
    <name evidence="2" type="ORF">HH682_13895</name>
</gene>
<evidence type="ECO:0000313" key="2">
    <source>
        <dbReference type="EMBL" id="MBT0725489.1"/>
    </source>
</evidence>
<dbReference type="RefSeq" id="WP_214238128.1">
    <property type="nucleotide sequence ID" value="NZ_JABBFR010000025.1"/>
</dbReference>
<evidence type="ECO:0000256" key="1">
    <source>
        <dbReference type="SAM" id="SignalP"/>
    </source>
</evidence>
<organism evidence="2 3">
    <name type="scientific">Rosenbergiella gaditana</name>
    <dbReference type="NCBI Taxonomy" id="2726987"/>
    <lineage>
        <taxon>Bacteria</taxon>
        <taxon>Pseudomonadati</taxon>
        <taxon>Pseudomonadota</taxon>
        <taxon>Gammaproteobacteria</taxon>
        <taxon>Enterobacterales</taxon>
        <taxon>Erwiniaceae</taxon>
        <taxon>Rosenbergiella</taxon>
    </lineage>
</organism>
<evidence type="ECO:0000313" key="3">
    <source>
        <dbReference type="Proteomes" id="UP000790096"/>
    </source>
</evidence>
<dbReference type="InterPro" id="IPR009560">
    <property type="entry name" value="DUF1176"/>
</dbReference>
<reference evidence="2 3" key="1">
    <citation type="submission" date="2020-04" db="EMBL/GenBank/DDBJ databases">
        <title>Genome sequencing of Rosenbergiella species.</title>
        <authorList>
            <person name="Alvarez-Perez S."/>
            <person name="Lievens B."/>
        </authorList>
    </citation>
    <scope>NUCLEOTIDE SEQUENCE [LARGE SCALE GENOMIC DNA]</scope>
    <source>
        <strain evidence="2 3">S61</strain>
    </source>
</reference>
<keyword evidence="3" id="KW-1185">Reference proteome</keyword>
<name>A0ABS5SZI7_9GAMM</name>
<proteinExistence type="predicted"/>
<keyword evidence="1" id="KW-0732">Signal</keyword>
<sequence>MKMRWKVLPLLAGMFFSTLSDASEPVQRLFQQWQVTCNNLNDCDVRNANPDEDIRIILTYQAGPKGAISLDMAGYDSDTPEGIWVDGKRWQTTLASHQADSHHDAAGYSSNSLIQIQAFLQLLTNASTLSLSQETDEGTSLAGLMAALNFMDERQGRIHNRTALVAPGEENANEVPHRYAIEPRFIGQAKPLALKDPNHLIETVLTSQAQLLTDQECTPEDETLQKSRAKPLDNQHALVMINCVSGAYQSSSILFVVPKNHPERAKMLDLPIPLRNNQGDLQSISWFTDPHYEPQRGLLYHTARGRGLADCGESAVWRFNGKVFELMSYHNQPTCDGGEPGNWPSVWLTPGFKETE</sequence>
<dbReference type="Proteomes" id="UP000790096">
    <property type="component" value="Unassembled WGS sequence"/>
</dbReference>
<protein>
    <submittedName>
        <fullName evidence="2">DUF1176 domain-containing protein</fullName>
    </submittedName>
</protein>
<feature type="signal peptide" evidence="1">
    <location>
        <begin position="1"/>
        <end position="22"/>
    </location>
</feature>
<dbReference type="EMBL" id="JABBFR010000025">
    <property type="protein sequence ID" value="MBT0725489.1"/>
    <property type="molecule type" value="Genomic_DNA"/>
</dbReference>
<comment type="caution">
    <text evidence="2">The sequence shown here is derived from an EMBL/GenBank/DDBJ whole genome shotgun (WGS) entry which is preliminary data.</text>
</comment>
<dbReference type="Pfam" id="PF06674">
    <property type="entry name" value="DUF1176"/>
    <property type="match status" value="1"/>
</dbReference>
<accession>A0ABS5SZI7</accession>